<dbReference type="EnsemblMetazoa" id="Aqu2.1.42903_001">
    <property type="protein sequence ID" value="Aqu2.1.42903_001"/>
    <property type="gene ID" value="Aqu2.1.42903"/>
</dbReference>
<proteinExistence type="predicted"/>
<dbReference type="InParanoid" id="A0A1X7VU08"/>
<evidence type="ECO:0000256" key="1">
    <source>
        <dbReference type="SAM" id="MobiDB-lite"/>
    </source>
</evidence>
<reference evidence="2" key="1">
    <citation type="submission" date="2017-05" db="UniProtKB">
        <authorList>
            <consortium name="EnsemblMetazoa"/>
        </authorList>
    </citation>
    <scope>IDENTIFICATION</scope>
</reference>
<accession>A0A1X7VU08</accession>
<sequence length="123" mass="13421">MADRCCSCYSSRSRCIRCYCDQNHQLGVSCDAKRLGTCHNLPSRQSLAHSPSPPQESIHLFSSTPDLSSISASSPSAGSFVPNTEDRDTSLEGDTRVLQQSEVQNLLMEACDTSENSFTISLE</sequence>
<feature type="compositionally biased region" description="Basic and acidic residues" evidence="1">
    <location>
        <begin position="84"/>
        <end position="95"/>
    </location>
</feature>
<name>A0A1X7VU08_AMPQE</name>
<feature type="region of interest" description="Disordered" evidence="1">
    <location>
        <begin position="43"/>
        <end position="95"/>
    </location>
</feature>
<organism evidence="2">
    <name type="scientific">Amphimedon queenslandica</name>
    <name type="common">Sponge</name>
    <dbReference type="NCBI Taxonomy" id="400682"/>
    <lineage>
        <taxon>Eukaryota</taxon>
        <taxon>Metazoa</taxon>
        <taxon>Porifera</taxon>
        <taxon>Demospongiae</taxon>
        <taxon>Heteroscleromorpha</taxon>
        <taxon>Haplosclerida</taxon>
        <taxon>Niphatidae</taxon>
        <taxon>Amphimedon</taxon>
    </lineage>
</organism>
<feature type="compositionally biased region" description="Low complexity" evidence="1">
    <location>
        <begin position="62"/>
        <end position="79"/>
    </location>
</feature>
<dbReference type="AlphaFoldDB" id="A0A1X7VU08"/>
<evidence type="ECO:0000313" key="2">
    <source>
        <dbReference type="EnsemblMetazoa" id="Aqu2.1.42903_001"/>
    </source>
</evidence>
<protein>
    <submittedName>
        <fullName evidence="2">Uncharacterized protein</fullName>
    </submittedName>
</protein>